<dbReference type="InterPro" id="IPR024743">
    <property type="entry name" value="Dynein_HC_stalk"/>
</dbReference>
<feature type="domain" description="Dynein heavy chain coiled coil stalk" evidence="3">
    <location>
        <begin position="55"/>
        <end position="216"/>
    </location>
</feature>
<sequence length="216" mass="24750">MFSVMHKSVSEYSKRMLAELRRHNYVTPTNYLELVSGYKKLLFDKKNELGGAADKLRNGLSKIDDTRQKVEKMSIELEDAKTKVAQFQKQCDEYLVIIVQQKREADEQQKSVAQKGERIAEEETKCQHMADLAQHDLDEALPALQEAIASYGRPPLLVEKVMEAVMILRGSEPTWAEAKRQLGESTFIKQLMNFDKDNISDRVLKKIGSYCSQSDF</sequence>
<dbReference type="Proteomes" id="UP000005408">
    <property type="component" value="Unassembled WGS sequence"/>
</dbReference>
<evidence type="ECO:0000313" key="6">
    <source>
        <dbReference type="Proteomes" id="UP000005408"/>
    </source>
</evidence>
<dbReference type="GO" id="GO:0007018">
    <property type="term" value="P:microtubule-based movement"/>
    <property type="evidence" value="ECO:0007669"/>
    <property type="project" value="InterPro"/>
</dbReference>
<evidence type="ECO:0000313" key="5">
    <source>
        <dbReference type="EnsemblMetazoa" id="G13930.1:cds"/>
    </source>
</evidence>
<organism evidence="5 6">
    <name type="scientific">Magallana gigas</name>
    <name type="common">Pacific oyster</name>
    <name type="synonym">Crassostrea gigas</name>
    <dbReference type="NCBI Taxonomy" id="29159"/>
    <lineage>
        <taxon>Eukaryota</taxon>
        <taxon>Metazoa</taxon>
        <taxon>Spiralia</taxon>
        <taxon>Lophotrochozoa</taxon>
        <taxon>Mollusca</taxon>
        <taxon>Bivalvia</taxon>
        <taxon>Autobranchia</taxon>
        <taxon>Pteriomorphia</taxon>
        <taxon>Ostreida</taxon>
        <taxon>Ostreoidea</taxon>
        <taxon>Ostreidae</taxon>
        <taxon>Magallana</taxon>
    </lineage>
</organism>
<dbReference type="EnsemblMetazoa" id="G13930.1">
    <property type="protein sequence ID" value="G13930.1:cds"/>
    <property type="gene ID" value="G13930"/>
</dbReference>
<dbReference type="AlphaFoldDB" id="A0A8W8IGN6"/>
<dbReference type="PANTHER" id="PTHR22878">
    <property type="entry name" value="DYNEIN HEAVY CHAIN 6, AXONEMAL-LIKE-RELATED"/>
    <property type="match status" value="1"/>
</dbReference>
<dbReference type="GO" id="GO:0030286">
    <property type="term" value="C:dynein complex"/>
    <property type="evidence" value="ECO:0007669"/>
    <property type="project" value="InterPro"/>
</dbReference>
<evidence type="ECO:0000256" key="1">
    <source>
        <dbReference type="ARBA" id="ARBA00008887"/>
    </source>
</evidence>
<evidence type="ECO:0000259" key="4">
    <source>
        <dbReference type="Pfam" id="PF12780"/>
    </source>
</evidence>
<dbReference type="Pfam" id="PF12780">
    <property type="entry name" value="AAA_8"/>
    <property type="match status" value="1"/>
</dbReference>
<name>A0A8W8IGN6_MAGGI</name>
<dbReference type="GO" id="GO:0045505">
    <property type="term" value="F:dynein intermediate chain binding"/>
    <property type="evidence" value="ECO:0007669"/>
    <property type="project" value="InterPro"/>
</dbReference>
<accession>A0A8W8IGN6</accession>
<protein>
    <submittedName>
        <fullName evidence="5">Uncharacterized protein</fullName>
    </submittedName>
</protein>
<reference evidence="5" key="1">
    <citation type="submission" date="2022-08" db="UniProtKB">
        <authorList>
            <consortium name="EnsemblMetazoa"/>
        </authorList>
    </citation>
    <scope>IDENTIFICATION</scope>
    <source>
        <strain evidence="5">05x7-T-G4-1.051#20</strain>
    </source>
</reference>
<proteinExistence type="inferred from homology"/>
<dbReference type="GO" id="GO:0051959">
    <property type="term" value="F:dynein light intermediate chain binding"/>
    <property type="evidence" value="ECO:0007669"/>
    <property type="project" value="InterPro"/>
</dbReference>
<feature type="domain" description="Dynein heavy chain AAA module D4" evidence="4">
    <location>
        <begin position="1"/>
        <end position="41"/>
    </location>
</feature>
<evidence type="ECO:0000259" key="3">
    <source>
        <dbReference type="Pfam" id="PF12777"/>
    </source>
</evidence>
<feature type="coiled-coil region" evidence="2">
    <location>
        <begin position="63"/>
        <end position="90"/>
    </location>
</feature>
<dbReference type="InterPro" id="IPR026983">
    <property type="entry name" value="DHC"/>
</dbReference>
<dbReference type="Pfam" id="PF12777">
    <property type="entry name" value="MT"/>
    <property type="match status" value="1"/>
</dbReference>
<dbReference type="Gene3D" id="1.20.920.20">
    <property type="match status" value="1"/>
</dbReference>
<dbReference type="PANTHER" id="PTHR22878:SF68">
    <property type="entry name" value="DYNEIN HEAVY CHAIN 6, AXONEMAL-LIKE"/>
    <property type="match status" value="1"/>
</dbReference>
<evidence type="ECO:0000256" key="2">
    <source>
        <dbReference type="SAM" id="Coils"/>
    </source>
</evidence>
<dbReference type="InterPro" id="IPR024317">
    <property type="entry name" value="Dynein_heavy_chain_D4_dom"/>
</dbReference>
<keyword evidence="2" id="KW-0175">Coiled coil</keyword>
<comment type="similarity">
    <text evidence="1">Belongs to the dynein heavy chain family.</text>
</comment>
<keyword evidence="6" id="KW-1185">Reference proteome</keyword>